<dbReference type="Proteomes" id="UP000198924">
    <property type="component" value="Unassembled WGS sequence"/>
</dbReference>
<keyword evidence="2" id="KW-0808">Transferase</keyword>
<protein>
    <submittedName>
        <fullName evidence="2">Glycosyltransferase involved in cell wall bisynthesis</fullName>
    </submittedName>
</protein>
<dbReference type="SUPFAM" id="SSF53756">
    <property type="entry name" value="UDP-Glycosyltransferase/glycogen phosphorylase"/>
    <property type="match status" value="1"/>
</dbReference>
<evidence type="ECO:0000259" key="1">
    <source>
        <dbReference type="Pfam" id="PF00534"/>
    </source>
</evidence>
<evidence type="ECO:0000313" key="3">
    <source>
        <dbReference type="Proteomes" id="UP000198924"/>
    </source>
</evidence>
<sequence length="381" mass="42796">MEIKKNVLAYLPHHIKPYGIGYAAHSLAMGMNNHLLVSELLSLKSDFAKGENHVKETYPTDWIYRVASRFKGEHHMIKKAEMKLRVISERYEVVHLWPGCSIDTVKYIKNTGAKIIIENINCHHKTSISILNEEYKRIGLDDSYNIPESKLIAENAILEYANFIFSPSPQVTNSLAGAGISHEKILNTSYGLDTDDLISTARIEGKSHNEFTALFVGSVIPRKGVHLLLEYWQASKIKGKLKIIGKVDSVMKAVLAKYEADPSIEFISFTNDLNSHYSTADVFLMPSLEEGSPLVTYLAIGAGLPCLVSPMAGDGIIRENIEGYIIEPHNKLGWIDKLQTIYENRQLRMALALASRQRAEEFLWNNVATKRAQQILTKVIS</sequence>
<gene>
    <name evidence="2" type="ORF">SAMN04488079_106155</name>
</gene>
<dbReference type="InterPro" id="IPR001296">
    <property type="entry name" value="Glyco_trans_1"/>
</dbReference>
<accession>A0A1I3XMR2</accession>
<dbReference type="CDD" id="cd03801">
    <property type="entry name" value="GT4_PimA-like"/>
    <property type="match status" value="1"/>
</dbReference>
<reference evidence="3" key="1">
    <citation type="submission" date="2016-10" db="EMBL/GenBank/DDBJ databases">
        <authorList>
            <person name="Varghese N."/>
            <person name="Submissions S."/>
        </authorList>
    </citation>
    <scope>NUCLEOTIDE SEQUENCE [LARGE SCALE GENOMIC DNA]</scope>
    <source>
        <strain evidence="3">DSM 11578</strain>
    </source>
</reference>
<evidence type="ECO:0000313" key="2">
    <source>
        <dbReference type="EMBL" id="SFK20768.1"/>
    </source>
</evidence>
<dbReference type="STRING" id="45496.SAMN04488079_106155"/>
<dbReference type="PANTHER" id="PTHR12526:SF637">
    <property type="entry name" value="GLYCOSYLTRANSFERASE EPSF-RELATED"/>
    <property type="match status" value="1"/>
</dbReference>
<name>A0A1I3XMR2_9GAMM</name>
<feature type="domain" description="Glycosyl transferase family 1" evidence="1">
    <location>
        <begin position="203"/>
        <end position="357"/>
    </location>
</feature>
<dbReference type="GO" id="GO:1901135">
    <property type="term" value="P:carbohydrate derivative metabolic process"/>
    <property type="evidence" value="ECO:0007669"/>
    <property type="project" value="UniProtKB-ARBA"/>
</dbReference>
<dbReference type="Gene3D" id="3.40.50.2000">
    <property type="entry name" value="Glycogen Phosphorylase B"/>
    <property type="match status" value="2"/>
</dbReference>
<keyword evidence="3" id="KW-1185">Reference proteome</keyword>
<dbReference type="AlphaFoldDB" id="A0A1I3XMR2"/>
<dbReference type="Pfam" id="PF00534">
    <property type="entry name" value="Glycos_transf_1"/>
    <property type="match status" value="1"/>
</dbReference>
<dbReference type="OrthoDB" id="9775208at2"/>
<dbReference type="RefSeq" id="WP_091712763.1">
    <property type="nucleotide sequence ID" value="NZ_FOSH01000006.1"/>
</dbReference>
<dbReference type="GO" id="GO:0016757">
    <property type="term" value="F:glycosyltransferase activity"/>
    <property type="evidence" value="ECO:0007669"/>
    <property type="project" value="InterPro"/>
</dbReference>
<dbReference type="EMBL" id="FOSH01000006">
    <property type="protein sequence ID" value="SFK20768.1"/>
    <property type="molecule type" value="Genomic_DNA"/>
</dbReference>
<organism evidence="2 3">
    <name type="scientific">Methylophaga sulfidovorans</name>
    <dbReference type="NCBI Taxonomy" id="45496"/>
    <lineage>
        <taxon>Bacteria</taxon>
        <taxon>Pseudomonadati</taxon>
        <taxon>Pseudomonadota</taxon>
        <taxon>Gammaproteobacteria</taxon>
        <taxon>Thiotrichales</taxon>
        <taxon>Piscirickettsiaceae</taxon>
        <taxon>Methylophaga</taxon>
    </lineage>
</organism>
<dbReference type="PANTHER" id="PTHR12526">
    <property type="entry name" value="GLYCOSYLTRANSFERASE"/>
    <property type="match status" value="1"/>
</dbReference>
<proteinExistence type="predicted"/>